<evidence type="ECO:0000313" key="2">
    <source>
        <dbReference type="Proteomes" id="UP000182660"/>
    </source>
</evidence>
<sequence length="207" mass="22383">MSKVITAAKQAWSAKDQITRNIWLAGLGAYDKGYQSASNTVTKSQSIFDELVERGRKLEADTTQTLTSQKDKLTSASQCATDALQDKVHKAVTTLTHIDVNAFDSIMDKIDQIEKALADAKIQQNKEVIVEVEAIKDVVEKVEIAVTEKVASVSAQVTTAVETVAEVVAPTTSNPVVKEASEVVVAVKQTAKKVSNKRVKKAVAKKK</sequence>
<dbReference type="InterPro" id="IPR008769">
    <property type="entry name" value="PhaF_PhaI"/>
</dbReference>
<evidence type="ECO:0008006" key="3">
    <source>
        <dbReference type="Google" id="ProtNLM"/>
    </source>
</evidence>
<gene>
    <name evidence="1" type="ORF">MT2528_3693</name>
</gene>
<dbReference type="NCBIfam" id="NF047773">
    <property type="entry name" value="phas_rel_Lepto"/>
    <property type="match status" value="1"/>
</dbReference>
<dbReference type="EMBL" id="FPLJ01000079">
    <property type="protein sequence ID" value="SGY98707.1"/>
    <property type="molecule type" value="Genomic_DNA"/>
</dbReference>
<name>A0ABY1HI84_9GAMM</name>
<proteinExistence type="predicted"/>
<dbReference type="GeneID" id="61297508"/>
<keyword evidence="2" id="KW-1185">Reference proteome</keyword>
<organism evidence="1 2">
    <name type="scientific">Moritella viscosa</name>
    <dbReference type="NCBI Taxonomy" id="80854"/>
    <lineage>
        <taxon>Bacteria</taxon>
        <taxon>Pseudomonadati</taxon>
        <taxon>Pseudomonadota</taxon>
        <taxon>Gammaproteobacteria</taxon>
        <taxon>Alteromonadales</taxon>
        <taxon>Moritellaceae</taxon>
        <taxon>Moritella</taxon>
    </lineage>
</organism>
<evidence type="ECO:0000313" key="1">
    <source>
        <dbReference type="EMBL" id="SGY98707.1"/>
    </source>
</evidence>
<accession>A0ABY1HI84</accession>
<comment type="caution">
    <text evidence="1">The sequence shown here is derived from an EMBL/GenBank/DDBJ whole genome shotgun (WGS) entry which is preliminary data.</text>
</comment>
<dbReference type="RefSeq" id="WP_045110458.1">
    <property type="nucleotide sequence ID" value="NZ_CAWQZC010000025.1"/>
</dbReference>
<protein>
    <recommendedName>
        <fullName evidence="3">Phasin family protein</fullName>
    </recommendedName>
</protein>
<dbReference type="Pfam" id="PF05597">
    <property type="entry name" value="Phasin"/>
    <property type="match status" value="1"/>
</dbReference>
<reference evidence="1 2" key="1">
    <citation type="submission" date="2016-11" db="EMBL/GenBank/DDBJ databases">
        <authorList>
            <person name="Klemetsen T."/>
        </authorList>
    </citation>
    <scope>NUCLEOTIDE SEQUENCE [LARGE SCALE GENOMIC DNA]</scope>
    <source>
        <strain evidence="1">MT 2528</strain>
    </source>
</reference>
<dbReference type="Proteomes" id="UP000182660">
    <property type="component" value="Unassembled WGS sequence"/>
</dbReference>